<evidence type="ECO:0000313" key="3">
    <source>
        <dbReference type="Proteomes" id="UP000596742"/>
    </source>
</evidence>
<dbReference type="EMBL" id="UYJE01003528">
    <property type="protein sequence ID" value="VDI19987.1"/>
    <property type="molecule type" value="Genomic_DNA"/>
</dbReference>
<feature type="domain" description="Fibrinogen C-terminal" evidence="1">
    <location>
        <begin position="1"/>
        <end position="156"/>
    </location>
</feature>
<dbReference type="InterPro" id="IPR036056">
    <property type="entry name" value="Fibrinogen-like_C"/>
</dbReference>
<dbReference type="AlphaFoldDB" id="A0A8B6DJ96"/>
<reference evidence="2" key="1">
    <citation type="submission" date="2018-11" db="EMBL/GenBank/DDBJ databases">
        <authorList>
            <person name="Alioto T."/>
            <person name="Alioto T."/>
        </authorList>
    </citation>
    <scope>NUCLEOTIDE SEQUENCE</scope>
</reference>
<dbReference type="SUPFAM" id="SSF56496">
    <property type="entry name" value="Fibrinogen C-terminal domain-like"/>
    <property type="match status" value="1"/>
</dbReference>
<organism evidence="2 3">
    <name type="scientific">Mytilus galloprovincialis</name>
    <name type="common">Mediterranean mussel</name>
    <dbReference type="NCBI Taxonomy" id="29158"/>
    <lineage>
        <taxon>Eukaryota</taxon>
        <taxon>Metazoa</taxon>
        <taxon>Spiralia</taxon>
        <taxon>Lophotrochozoa</taxon>
        <taxon>Mollusca</taxon>
        <taxon>Bivalvia</taxon>
        <taxon>Autobranchia</taxon>
        <taxon>Pteriomorphia</taxon>
        <taxon>Mytilida</taxon>
        <taxon>Mytiloidea</taxon>
        <taxon>Mytilidae</taxon>
        <taxon>Mytilinae</taxon>
        <taxon>Mytilus</taxon>
    </lineage>
</organism>
<dbReference type="PROSITE" id="PS51406">
    <property type="entry name" value="FIBRINOGEN_C_2"/>
    <property type="match status" value="1"/>
</dbReference>
<evidence type="ECO:0000259" key="1">
    <source>
        <dbReference type="PROSITE" id="PS51406"/>
    </source>
</evidence>
<evidence type="ECO:0000313" key="2">
    <source>
        <dbReference type="EMBL" id="VDI19987.1"/>
    </source>
</evidence>
<dbReference type="Proteomes" id="UP000596742">
    <property type="component" value="Unassembled WGS sequence"/>
</dbReference>
<dbReference type="Gene3D" id="3.90.215.10">
    <property type="entry name" value="Gamma Fibrinogen, chain A, domain 1"/>
    <property type="match status" value="1"/>
</dbReference>
<dbReference type="Pfam" id="PF00147">
    <property type="entry name" value="Fibrinogen_C"/>
    <property type="match status" value="1"/>
</dbReference>
<keyword evidence="3" id="KW-1185">Reference proteome</keyword>
<accession>A0A8B6DJ96</accession>
<dbReference type="SMART" id="SM00186">
    <property type="entry name" value="FBG"/>
    <property type="match status" value="1"/>
</dbReference>
<dbReference type="PANTHER" id="PTHR19143">
    <property type="entry name" value="FIBRINOGEN/TENASCIN/ANGIOPOEITIN"/>
    <property type="match status" value="1"/>
</dbReference>
<dbReference type="GO" id="GO:0005615">
    <property type="term" value="C:extracellular space"/>
    <property type="evidence" value="ECO:0007669"/>
    <property type="project" value="TreeGrafter"/>
</dbReference>
<proteinExistence type="predicted"/>
<gene>
    <name evidence="2" type="ORF">MGAL_10B008707</name>
</gene>
<dbReference type="OrthoDB" id="6094292at2759"/>
<dbReference type="InterPro" id="IPR050373">
    <property type="entry name" value="Fibrinogen_C-term_domain"/>
</dbReference>
<sequence length="156" mass="17824">MESADDCVHRIQCGDDELCYMHHYVTESGIYGFDFGCASKQVIQRRFNGSVNFYRDWQHYKNGLGQASGEYWIGNDIIHALTADLNHALMVIMTDYNNVTKYAEYSSFRETNDKNGYQLTCGKYSGNAGDSLWQHSGHKFTTYDRDNDIDPGNCAQ</sequence>
<dbReference type="InterPro" id="IPR014716">
    <property type="entry name" value="Fibrinogen_a/b/g_C_1"/>
</dbReference>
<protein>
    <recommendedName>
        <fullName evidence="1">Fibrinogen C-terminal domain-containing protein</fullName>
    </recommendedName>
</protein>
<dbReference type="InterPro" id="IPR002181">
    <property type="entry name" value="Fibrinogen_a/b/g_C_dom"/>
</dbReference>
<name>A0A8B6DJ96_MYTGA</name>
<comment type="caution">
    <text evidence="2">The sequence shown here is derived from an EMBL/GenBank/DDBJ whole genome shotgun (WGS) entry which is preliminary data.</text>
</comment>